<dbReference type="InterPro" id="IPR036882">
    <property type="entry name" value="Alba-like_dom_sf"/>
</dbReference>
<name>A0A0E0EUG4_9ORYZ</name>
<dbReference type="Pfam" id="PF01918">
    <property type="entry name" value="Alba"/>
    <property type="match status" value="1"/>
</dbReference>
<evidence type="ECO:0000313" key="6">
    <source>
        <dbReference type="EnsemblPlants" id="OMERI09G13710.1"/>
    </source>
</evidence>
<organism evidence="6">
    <name type="scientific">Oryza meridionalis</name>
    <dbReference type="NCBI Taxonomy" id="40149"/>
    <lineage>
        <taxon>Eukaryota</taxon>
        <taxon>Viridiplantae</taxon>
        <taxon>Streptophyta</taxon>
        <taxon>Embryophyta</taxon>
        <taxon>Tracheophyta</taxon>
        <taxon>Spermatophyta</taxon>
        <taxon>Magnoliopsida</taxon>
        <taxon>Liliopsida</taxon>
        <taxon>Poales</taxon>
        <taxon>Poaceae</taxon>
        <taxon>BOP clade</taxon>
        <taxon>Oryzoideae</taxon>
        <taxon>Oryzeae</taxon>
        <taxon>Oryzinae</taxon>
        <taxon>Oryza</taxon>
    </lineage>
</organism>
<keyword evidence="3" id="KW-0539">Nucleus</keyword>
<dbReference type="GO" id="GO:0003723">
    <property type="term" value="F:RNA binding"/>
    <property type="evidence" value="ECO:0007669"/>
    <property type="project" value="TreeGrafter"/>
</dbReference>
<dbReference type="InterPro" id="IPR002775">
    <property type="entry name" value="DNA/RNA-bd_Alba-like"/>
</dbReference>
<accession>A0A0E0EUG4</accession>
<dbReference type="STRING" id="40149.A0A0E0EUG4"/>
<reference evidence="6" key="2">
    <citation type="submission" date="2018-05" db="EMBL/GenBank/DDBJ databases">
        <title>OmerRS3 (Oryza meridionalis Reference Sequence Version 3).</title>
        <authorList>
            <person name="Zhang J."/>
            <person name="Kudrna D."/>
            <person name="Lee S."/>
            <person name="Talag J."/>
            <person name="Welchert J."/>
            <person name="Wing R.A."/>
        </authorList>
    </citation>
    <scope>NUCLEOTIDE SEQUENCE [LARGE SCALE GENOMIC DNA]</scope>
    <source>
        <strain evidence="6">cv. OR44</strain>
    </source>
</reference>
<reference evidence="6" key="1">
    <citation type="submission" date="2015-04" db="UniProtKB">
        <authorList>
            <consortium name="EnsemblPlants"/>
        </authorList>
    </citation>
    <scope>IDENTIFICATION</scope>
</reference>
<sequence length="224" mass="25204">MDRYQRVEKPREEAPIKENEIRITTQGRMRNYITYATTLLQDKGSDEVVFKAMGRAINKTVMIAELIKRRIVGLHQNTTTGSTDITDMWEPLEEGLLPLETTRHVSMITITLSKKELDTSSIGYQSPLPADKVKPLVEYENEEAFPYILNSGNGYMDYADGGWEDDHAPPAYAGNGYTRGRGRGFRGRGRRGGGYGVQPDYQQDGGYYDEAPVHVPPRGGYMIC</sequence>
<dbReference type="GO" id="GO:0005634">
    <property type="term" value="C:nucleus"/>
    <property type="evidence" value="ECO:0007669"/>
    <property type="project" value="UniProtKB-SubCell"/>
</dbReference>
<evidence type="ECO:0000259" key="5">
    <source>
        <dbReference type="Pfam" id="PF01918"/>
    </source>
</evidence>
<dbReference type="FunFam" id="3.30.110.20:FF:000003">
    <property type="entry name" value="DNA/RNA-binding protein Alba 1"/>
    <property type="match status" value="1"/>
</dbReference>
<evidence type="ECO:0000256" key="4">
    <source>
        <dbReference type="SAM" id="MobiDB-lite"/>
    </source>
</evidence>
<dbReference type="Gene3D" id="3.30.110.20">
    <property type="entry name" value="Alba-like domain"/>
    <property type="match status" value="1"/>
</dbReference>
<dbReference type="Proteomes" id="UP000008021">
    <property type="component" value="Chromosome 9"/>
</dbReference>
<keyword evidence="7" id="KW-1185">Reference proteome</keyword>
<dbReference type="HOGENOM" id="CLU_056830_1_0_1"/>
<dbReference type="EnsemblPlants" id="OMERI09G13710.1">
    <property type="protein sequence ID" value="OMERI09G13710.1"/>
    <property type="gene ID" value="OMERI09G13710"/>
</dbReference>
<proteinExistence type="inferred from homology"/>
<dbReference type="InterPro" id="IPR051958">
    <property type="entry name" value="Alba-like_NAB"/>
</dbReference>
<feature type="region of interest" description="Disordered" evidence="4">
    <location>
        <begin position="183"/>
        <end position="203"/>
    </location>
</feature>
<comment type="subcellular location">
    <subcellularLocation>
        <location evidence="1">Nucleus</location>
    </subcellularLocation>
</comment>
<evidence type="ECO:0000256" key="3">
    <source>
        <dbReference type="ARBA" id="ARBA00023242"/>
    </source>
</evidence>
<comment type="similarity">
    <text evidence="2">Belongs to the histone-like Alba family.</text>
</comment>
<dbReference type="Gramene" id="OMERI09G13710.1">
    <property type="protein sequence ID" value="OMERI09G13710.1"/>
    <property type="gene ID" value="OMERI09G13710"/>
</dbReference>
<dbReference type="SUPFAM" id="SSF82704">
    <property type="entry name" value="AlbA-like"/>
    <property type="match status" value="1"/>
</dbReference>
<feature type="domain" description="DNA/RNA-binding protein Alba-like" evidence="5">
    <location>
        <begin position="19"/>
        <end position="83"/>
    </location>
</feature>
<evidence type="ECO:0000256" key="2">
    <source>
        <dbReference type="ARBA" id="ARBA00008018"/>
    </source>
</evidence>
<dbReference type="AlphaFoldDB" id="A0A0E0EUG4"/>
<evidence type="ECO:0000313" key="7">
    <source>
        <dbReference type="Proteomes" id="UP000008021"/>
    </source>
</evidence>
<protein>
    <recommendedName>
        <fullName evidence="5">DNA/RNA-binding protein Alba-like domain-containing protein</fullName>
    </recommendedName>
</protein>
<dbReference type="PANTHER" id="PTHR13516">
    <property type="entry name" value="RIBONUCLEASE P SUBUNIT P25"/>
    <property type="match status" value="1"/>
</dbReference>
<evidence type="ECO:0000256" key="1">
    <source>
        <dbReference type="ARBA" id="ARBA00004123"/>
    </source>
</evidence>
<dbReference type="PANTHER" id="PTHR13516:SF4">
    <property type="entry name" value="FI09323P"/>
    <property type="match status" value="1"/>
</dbReference>